<reference evidence="2" key="1">
    <citation type="submission" date="2020-05" db="UniProtKB">
        <authorList>
            <consortium name="EnsemblMetazoa"/>
        </authorList>
    </citation>
    <scope>IDENTIFICATION</scope>
    <source>
        <strain evidence="2">BB02</strain>
    </source>
</reference>
<dbReference type="PROSITE" id="PS50225">
    <property type="entry name" value="SOCS"/>
    <property type="match status" value="1"/>
</dbReference>
<evidence type="ECO:0000259" key="1">
    <source>
        <dbReference type="PROSITE" id="PS50225"/>
    </source>
</evidence>
<dbReference type="KEGG" id="bgt:106056712"/>
<protein>
    <recommendedName>
        <fullName evidence="1">SOCS box domain-containing protein</fullName>
    </recommendedName>
</protein>
<name>A0A2C9KTQ1_BIOGL</name>
<dbReference type="STRING" id="6526.A0A2C9KTQ1"/>
<dbReference type="InterPro" id="IPR036036">
    <property type="entry name" value="SOCS_box-like_dom_sf"/>
</dbReference>
<dbReference type="SMART" id="SM00969">
    <property type="entry name" value="SOCS_box"/>
    <property type="match status" value="1"/>
</dbReference>
<dbReference type="Proteomes" id="UP000076420">
    <property type="component" value="Unassembled WGS sequence"/>
</dbReference>
<dbReference type="SUPFAM" id="SSF158235">
    <property type="entry name" value="SOCS box-like"/>
    <property type="match status" value="1"/>
</dbReference>
<dbReference type="Pfam" id="PF07525">
    <property type="entry name" value="SOCS_box"/>
    <property type="match status" value="1"/>
</dbReference>
<dbReference type="EnsemblMetazoa" id="BGLB023440-RA">
    <property type="protein sequence ID" value="BGLB023440-PA"/>
    <property type="gene ID" value="BGLB023440"/>
</dbReference>
<dbReference type="OrthoDB" id="6041603at2759"/>
<evidence type="ECO:0000313" key="3">
    <source>
        <dbReference type="Proteomes" id="UP000076420"/>
    </source>
</evidence>
<dbReference type="VEuPathDB" id="VectorBase:BGLB023440"/>
<dbReference type="VEuPathDB" id="VectorBase:BGLAX_045665"/>
<gene>
    <name evidence="2" type="primary">106056712</name>
</gene>
<dbReference type="GO" id="GO:0035556">
    <property type="term" value="P:intracellular signal transduction"/>
    <property type="evidence" value="ECO:0007669"/>
    <property type="project" value="InterPro"/>
</dbReference>
<feature type="domain" description="SOCS box" evidence="1">
    <location>
        <begin position="373"/>
        <end position="404"/>
    </location>
</feature>
<dbReference type="CDD" id="cd03587">
    <property type="entry name" value="SOCS"/>
    <property type="match status" value="1"/>
</dbReference>
<evidence type="ECO:0000313" key="2">
    <source>
        <dbReference type="EnsemblMetazoa" id="BGLB023440-PB"/>
    </source>
</evidence>
<sequence>MGNRTSKSRKKHTAANKLEFYARLKASQAGHEVDMFSFGSWCRQQRFVCGFSDKADYTSNRQSLLQMNSSFNKPDTTEGRFFRCGFKTRSELMLYEKESQRCVSVKLPRETCPEMTAYLRNHRPRRRRRSIWSTRVVAYHDGSALIQINSDRHPPFTKFFIINLEQRACCGQFILYSSLRRWFEVYISPSSTHIVLRPDVRYHFQANINYHIQFNKCYSDGQPLVISKVQVFLAHHSLTYNTKLGDEHIIAAGDRAVKIYRTEDWSMTAQHSIFSFNASIQQIRSSPTGDYLAARYNYLADGCNYNCIVILSYPDFQKIFQVDIRGAYWPMSELVNLNIFPRFSLGESCLAVIKQHNFGRKIVIYKLPVKVCSLQDMCRRAILHLVSPIETSKLPIPVSLQRYLVMHCT</sequence>
<dbReference type="EnsemblMetazoa" id="BGLB023440-RB">
    <property type="protein sequence ID" value="BGLB023440-PB"/>
    <property type="gene ID" value="BGLB023440"/>
</dbReference>
<proteinExistence type="predicted"/>
<accession>A0A2C9KTQ1</accession>
<organism evidence="2 3">
    <name type="scientific">Biomphalaria glabrata</name>
    <name type="common">Bloodfluke planorb</name>
    <name type="synonym">Freshwater snail</name>
    <dbReference type="NCBI Taxonomy" id="6526"/>
    <lineage>
        <taxon>Eukaryota</taxon>
        <taxon>Metazoa</taxon>
        <taxon>Spiralia</taxon>
        <taxon>Lophotrochozoa</taxon>
        <taxon>Mollusca</taxon>
        <taxon>Gastropoda</taxon>
        <taxon>Heterobranchia</taxon>
        <taxon>Euthyneura</taxon>
        <taxon>Panpulmonata</taxon>
        <taxon>Hygrophila</taxon>
        <taxon>Lymnaeoidea</taxon>
        <taxon>Planorbidae</taxon>
        <taxon>Biomphalaria</taxon>
    </lineage>
</organism>
<dbReference type="AlphaFoldDB" id="A0A2C9KTQ1"/>
<dbReference type="InterPro" id="IPR001496">
    <property type="entry name" value="SOCS_box"/>
</dbReference>